<dbReference type="Proteomes" id="UP000053647">
    <property type="component" value="Unassembled WGS sequence"/>
</dbReference>
<proteinExistence type="predicted"/>
<dbReference type="AlphaFoldDB" id="A0A0C9TL62"/>
<gene>
    <name evidence="1" type="ORF">PAXINDRAFT_84599</name>
</gene>
<reference evidence="1 2" key="1">
    <citation type="submission" date="2014-06" db="EMBL/GenBank/DDBJ databases">
        <authorList>
            <consortium name="DOE Joint Genome Institute"/>
            <person name="Kuo A."/>
            <person name="Kohler A."/>
            <person name="Nagy L.G."/>
            <person name="Floudas D."/>
            <person name="Copeland A."/>
            <person name="Barry K.W."/>
            <person name="Cichocki N."/>
            <person name="Veneault-Fourrey C."/>
            <person name="LaButti K."/>
            <person name="Lindquist E.A."/>
            <person name="Lipzen A."/>
            <person name="Lundell T."/>
            <person name="Morin E."/>
            <person name="Murat C."/>
            <person name="Sun H."/>
            <person name="Tunlid A."/>
            <person name="Henrissat B."/>
            <person name="Grigoriev I.V."/>
            <person name="Hibbett D.S."/>
            <person name="Martin F."/>
            <person name="Nordberg H.P."/>
            <person name="Cantor M.N."/>
            <person name="Hua S.X."/>
        </authorList>
    </citation>
    <scope>NUCLEOTIDE SEQUENCE [LARGE SCALE GENOMIC DNA]</scope>
    <source>
        <strain evidence="1 2">ATCC 200175</strain>
    </source>
</reference>
<protein>
    <submittedName>
        <fullName evidence="1">Uncharacterized protein</fullName>
    </submittedName>
</protein>
<evidence type="ECO:0000313" key="1">
    <source>
        <dbReference type="EMBL" id="KIJ11403.1"/>
    </source>
</evidence>
<keyword evidence="2" id="KW-1185">Reference proteome</keyword>
<sequence>MDRSKERPPMTIRGTVINSSPTHHFLGILVDNMLRWHAHARYAIGKGTAYVMQLRRLALSVKGIPLSLMKQLYTSVALLKMLYTVDLWFRPLYEEAHDTAHRGSIGLAKRLSKVQHLAIISITGAMCTMATDVLEVHAKIMQYSLFTGKIYAHPLRPGPQLSIPSFSISLRTAPLILSVHNCPGILRCVWADRVLVTSIEND</sequence>
<accession>A0A0C9TL62</accession>
<reference evidence="2" key="2">
    <citation type="submission" date="2015-01" db="EMBL/GenBank/DDBJ databases">
        <title>Evolutionary Origins and Diversification of the Mycorrhizal Mutualists.</title>
        <authorList>
            <consortium name="DOE Joint Genome Institute"/>
            <consortium name="Mycorrhizal Genomics Consortium"/>
            <person name="Kohler A."/>
            <person name="Kuo A."/>
            <person name="Nagy L.G."/>
            <person name="Floudas D."/>
            <person name="Copeland A."/>
            <person name="Barry K.W."/>
            <person name="Cichocki N."/>
            <person name="Veneault-Fourrey C."/>
            <person name="LaButti K."/>
            <person name="Lindquist E.A."/>
            <person name="Lipzen A."/>
            <person name="Lundell T."/>
            <person name="Morin E."/>
            <person name="Murat C."/>
            <person name="Riley R."/>
            <person name="Ohm R."/>
            <person name="Sun H."/>
            <person name="Tunlid A."/>
            <person name="Henrissat B."/>
            <person name="Grigoriev I.V."/>
            <person name="Hibbett D.S."/>
            <person name="Martin F."/>
        </authorList>
    </citation>
    <scope>NUCLEOTIDE SEQUENCE [LARGE SCALE GENOMIC DNA]</scope>
    <source>
        <strain evidence="2">ATCC 200175</strain>
    </source>
</reference>
<organism evidence="1 2">
    <name type="scientific">Paxillus involutus ATCC 200175</name>
    <dbReference type="NCBI Taxonomy" id="664439"/>
    <lineage>
        <taxon>Eukaryota</taxon>
        <taxon>Fungi</taxon>
        <taxon>Dikarya</taxon>
        <taxon>Basidiomycota</taxon>
        <taxon>Agaricomycotina</taxon>
        <taxon>Agaricomycetes</taxon>
        <taxon>Agaricomycetidae</taxon>
        <taxon>Boletales</taxon>
        <taxon>Paxilineae</taxon>
        <taxon>Paxillaceae</taxon>
        <taxon>Paxillus</taxon>
    </lineage>
</organism>
<evidence type="ECO:0000313" key="2">
    <source>
        <dbReference type="Proteomes" id="UP000053647"/>
    </source>
</evidence>
<name>A0A0C9TL62_PAXIN</name>
<dbReference type="EMBL" id="KN819380">
    <property type="protein sequence ID" value="KIJ11403.1"/>
    <property type="molecule type" value="Genomic_DNA"/>
</dbReference>
<dbReference type="OrthoDB" id="3261222at2759"/>
<dbReference type="HOGENOM" id="CLU_114215_0_0_1"/>